<reference evidence="2 3" key="1">
    <citation type="submission" date="2016-06" db="EMBL/GenBank/DDBJ databases">
        <authorList>
            <person name="Kjaerup R.B."/>
            <person name="Dalgaard T.S."/>
            <person name="Juul-Madsen H.R."/>
        </authorList>
    </citation>
    <scope>NUCLEOTIDE SEQUENCE [LARGE SCALE GENOMIC DNA]</scope>
    <source>
        <strain evidence="2">LMG947</strain>
    </source>
</reference>
<dbReference type="Proteomes" id="UP000092503">
    <property type="component" value="Unassembled WGS sequence"/>
</dbReference>
<dbReference type="STRING" id="56449.XBLMG947_2200"/>
<evidence type="ECO:0000313" key="3">
    <source>
        <dbReference type="Proteomes" id="UP000092503"/>
    </source>
</evidence>
<accession>A0A1C3NM17</accession>
<dbReference type="AlphaFoldDB" id="A0A1C3NM17"/>
<evidence type="ECO:0000313" key="2">
    <source>
        <dbReference type="EMBL" id="SBV51411.1"/>
    </source>
</evidence>
<protein>
    <submittedName>
        <fullName evidence="2">Uncharacterized protein</fullName>
    </submittedName>
</protein>
<sequence>MAAKPRLAQLPIIDWPAWSGDEPSDTRLERGIQLPVSPVNGRNA</sequence>
<organism evidence="2 3">
    <name type="scientific">Xanthomonas bromi</name>
    <dbReference type="NCBI Taxonomy" id="56449"/>
    <lineage>
        <taxon>Bacteria</taxon>
        <taxon>Pseudomonadati</taxon>
        <taxon>Pseudomonadota</taxon>
        <taxon>Gammaproteobacteria</taxon>
        <taxon>Lysobacterales</taxon>
        <taxon>Lysobacteraceae</taxon>
        <taxon>Xanthomonas</taxon>
    </lineage>
</organism>
<name>A0A1C3NM17_9XANT</name>
<gene>
    <name evidence="2" type="ORF">XBLMG947_2200</name>
</gene>
<proteinExistence type="predicted"/>
<feature type="region of interest" description="Disordered" evidence="1">
    <location>
        <begin position="16"/>
        <end position="44"/>
    </location>
</feature>
<evidence type="ECO:0000256" key="1">
    <source>
        <dbReference type="SAM" id="MobiDB-lite"/>
    </source>
</evidence>
<dbReference type="EMBL" id="FLTX01000035">
    <property type="protein sequence ID" value="SBV51411.1"/>
    <property type="molecule type" value="Genomic_DNA"/>
</dbReference>